<evidence type="ECO:0000259" key="7">
    <source>
        <dbReference type="PROSITE" id="PS50011"/>
    </source>
</evidence>
<dbReference type="InterPro" id="IPR011009">
    <property type="entry name" value="Kinase-like_dom_sf"/>
</dbReference>
<evidence type="ECO:0000256" key="4">
    <source>
        <dbReference type="ARBA" id="ARBA00023860"/>
    </source>
</evidence>
<keyword evidence="3 5" id="KW-0067">ATP-binding</keyword>
<keyword evidence="6" id="KW-0723">Serine/threonine-protein kinase</keyword>
<dbReference type="PROSITE" id="PS00107">
    <property type="entry name" value="PROTEIN_KINASE_ATP"/>
    <property type="match status" value="1"/>
</dbReference>
<evidence type="ECO:0000256" key="5">
    <source>
        <dbReference type="PROSITE-ProRule" id="PRU10141"/>
    </source>
</evidence>
<reference evidence="8" key="1">
    <citation type="submission" date="2021-09" db="EMBL/GenBank/DDBJ databases">
        <authorList>
            <consortium name="AG Swart"/>
            <person name="Singh M."/>
            <person name="Singh A."/>
            <person name="Seah K."/>
            <person name="Emmerich C."/>
        </authorList>
    </citation>
    <scope>NUCLEOTIDE SEQUENCE</scope>
    <source>
        <strain evidence="8">ATCC30299</strain>
    </source>
</reference>
<evidence type="ECO:0000256" key="3">
    <source>
        <dbReference type="ARBA" id="ARBA00022840"/>
    </source>
</evidence>
<dbReference type="Proteomes" id="UP001162131">
    <property type="component" value="Unassembled WGS sequence"/>
</dbReference>
<feature type="binding site" evidence="5">
    <location>
        <position position="40"/>
    </location>
    <ligand>
        <name>ATP</name>
        <dbReference type="ChEBI" id="CHEBI:30616"/>
    </ligand>
</feature>
<dbReference type="PANTHER" id="PTHR11909">
    <property type="entry name" value="CASEIN KINASE-RELATED"/>
    <property type="match status" value="1"/>
</dbReference>
<dbReference type="GO" id="GO:0005524">
    <property type="term" value="F:ATP binding"/>
    <property type="evidence" value="ECO:0007669"/>
    <property type="project" value="UniProtKB-UniRule"/>
</dbReference>
<dbReference type="InterPro" id="IPR000719">
    <property type="entry name" value="Prot_kinase_dom"/>
</dbReference>
<dbReference type="InterPro" id="IPR008271">
    <property type="entry name" value="Ser/Thr_kinase_AS"/>
</dbReference>
<dbReference type="SUPFAM" id="SSF56112">
    <property type="entry name" value="Protein kinase-like (PK-like)"/>
    <property type="match status" value="1"/>
</dbReference>
<dbReference type="AlphaFoldDB" id="A0AAU9J374"/>
<evidence type="ECO:0000256" key="2">
    <source>
        <dbReference type="ARBA" id="ARBA00022741"/>
    </source>
</evidence>
<organism evidence="8 9">
    <name type="scientific">Blepharisma stoltei</name>
    <dbReference type="NCBI Taxonomy" id="1481888"/>
    <lineage>
        <taxon>Eukaryota</taxon>
        <taxon>Sar</taxon>
        <taxon>Alveolata</taxon>
        <taxon>Ciliophora</taxon>
        <taxon>Postciliodesmatophora</taxon>
        <taxon>Heterotrichea</taxon>
        <taxon>Heterotrichida</taxon>
        <taxon>Blepharismidae</taxon>
        <taxon>Blepharisma</taxon>
    </lineage>
</organism>
<dbReference type="CDD" id="cd14016">
    <property type="entry name" value="STKc_CK1"/>
    <property type="match status" value="1"/>
</dbReference>
<evidence type="ECO:0000313" key="9">
    <source>
        <dbReference type="Proteomes" id="UP001162131"/>
    </source>
</evidence>
<dbReference type="Gene3D" id="1.10.510.10">
    <property type="entry name" value="Transferase(Phosphotransferase) domain 1"/>
    <property type="match status" value="1"/>
</dbReference>
<keyword evidence="2 5" id="KW-0547">Nucleotide-binding</keyword>
<dbReference type="SMART" id="SM00220">
    <property type="entry name" value="S_TKc"/>
    <property type="match status" value="1"/>
</dbReference>
<evidence type="ECO:0000256" key="1">
    <source>
        <dbReference type="ARBA" id="ARBA00012513"/>
    </source>
</evidence>
<feature type="domain" description="Protein kinase" evidence="7">
    <location>
        <begin position="11"/>
        <end position="298"/>
    </location>
</feature>
<evidence type="ECO:0000313" key="8">
    <source>
        <dbReference type="EMBL" id="CAG9316196.1"/>
    </source>
</evidence>
<dbReference type="PROSITE" id="PS00108">
    <property type="entry name" value="PROTEIN_KINASE_ST"/>
    <property type="match status" value="1"/>
</dbReference>
<dbReference type="EMBL" id="CAJZBQ010000015">
    <property type="protein sequence ID" value="CAG9316196.1"/>
    <property type="molecule type" value="Genomic_DNA"/>
</dbReference>
<keyword evidence="9" id="KW-1185">Reference proteome</keyword>
<dbReference type="GO" id="GO:0004674">
    <property type="term" value="F:protein serine/threonine kinase activity"/>
    <property type="evidence" value="ECO:0007669"/>
    <property type="project" value="UniProtKB-KW"/>
</dbReference>
<dbReference type="FunFam" id="1.10.510.10:FF:001190">
    <property type="entry name" value="Uncharacterized protein"/>
    <property type="match status" value="1"/>
</dbReference>
<dbReference type="PROSITE" id="PS50011">
    <property type="entry name" value="PROTEIN_KINASE_DOM"/>
    <property type="match status" value="1"/>
</dbReference>
<comment type="caution">
    <text evidence="8">The sequence shown here is derived from an EMBL/GenBank/DDBJ whole genome shotgun (WGS) entry which is preliminary data.</text>
</comment>
<keyword evidence="6" id="KW-0418">Kinase</keyword>
<gene>
    <name evidence="8" type="ORF">BSTOLATCC_MIC15635</name>
</gene>
<dbReference type="EC" id="2.7.11.1" evidence="1"/>
<accession>A0AAU9J374</accession>
<dbReference type="InterPro" id="IPR050235">
    <property type="entry name" value="CK1_Ser-Thr_kinase"/>
</dbReference>
<comment type="similarity">
    <text evidence="6">Belongs to the protein kinase superfamily.</text>
</comment>
<proteinExistence type="inferred from homology"/>
<dbReference type="InterPro" id="IPR017441">
    <property type="entry name" value="Protein_kinase_ATP_BS"/>
</dbReference>
<name>A0AAU9J374_9CILI</name>
<dbReference type="Pfam" id="PF00069">
    <property type="entry name" value="Pkinase"/>
    <property type="match status" value="1"/>
</dbReference>
<evidence type="ECO:0000256" key="6">
    <source>
        <dbReference type="RuleBase" id="RU000304"/>
    </source>
</evidence>
<protein>
    <recommendedName>
        <fullName evidence="4">Casein kinase I</fullName>
        <ecNumber evidence="1">2.7.11.1</ecNumber>
    </recommendedName>
</protein>
<keyword evidence="6" id="KW-0808">Transferase</keyword>
<sequence>MENNQLLDDRFQVSHVIGSGSFGEVRLGTDTITNKQVAIKISKTETHSSQILSEAKTLSILKNGKGIPKLFSQGSDEKSNYIVIELLGPSLYNHFSSCRRRFSLKTILILAYQMIQRIEFVHNKSIIHRDIKPANFLMGLGENINTLYLIDYGLSKKYRDPKSKKHIPYKEGRSLTGTARFASINTHMGIEISRRDDLESIGYLLSYFMIGKLPWQELDGKSKKEKYLKIMERKLTTSVGNLFAGYPEEFIRFMIYCKSLNFEEDPDYTYIKGLILTVASRERISLNGNIEWIDHHELSVSESEGKRKRKKTKKLEESPITPDVSYTEKILCDSTNDAKSEQLTEILEIYPTFKNPQMVLQQLLRLRKLSL</sequence>